<dbReference type="PANTHER" id="PTHR46211:SF8">
    <property type="entry name" value="PHOSPHODIESTERASE"/>
    <property type="match status" value="1"/>
</dbReference>
<evidence type="ECO:0000256" key="1">
    <source>
        <dbReference type="SAM" id="Phobius"/>
    </source>
</evidence>
<keyword evidence="1" id="KW-0472">Membrane</keyword>
<feature type="domain" description="GP-PDE" evidence="2">
    <location>
        <begin position="332"/>
        <end position="559"/>
    </location>
</feature>
<dbReference type="Gene3D" id="3.20.20.190">
    <property type="entry name" value="Phosphatidylinositol (PI) phosphodiesterase"/>
    <property type="match status" value="1"/>
</dbReference>
<dbReference type="GO" id="GO:0008081">
    <property type="term" value="F:phosphoric diester hydrolase activity"/>
    <property type="evidence" value="ECO:0007669"/>
    <property type="project" value="InterPro"/>
</dbReference>
<reference evidence="3 4" key="1">
    <citation type="submission" date="2010-08" db="EMBL/GenBank/DDBJ databases">
        <authorList>
            <person name="Harkins D.M."/>
            <person name="Madupu R."/>
            <person name="Durkin A.S."/>
            <person name="Torralba M."/>
            <person name="Methe B."/>
            <person name="Sutton G.G."/>
            <person name="Nelson K.E."/>
        </authorList>
    </citation>
    <scope>NUCLEOTIDE SEQUENCE [LARGE SCALE GENOMIC DNA]</scope>
    <source>
        <strain evidence="3 4">DSM 17678</strain>
    </source>
</reference>
<dbReference type="Pfam" id="PF03009">
    <property type="entry name" value="GDPD"/>
    <property type="match status" value="1"/>
</dbReference>
<keyword evidence="1" id="KW-1133">Transmembrane helix</keyword>
<dbReference type="EMBL" id="ADGQ01000070">
    <property type="protein sequence ID" value="EFM64123.1"/>
    <property type="molecule type" value="Genomic_DNA"/>
</dbReference>
<feature type="transmembrane region" description="Helical" evidence="1">
    <location>
        <begin position="301"/>
        <end position="322"/>
    </location>
</feature>
<evidence type="ECO:0000313" key="3">
    <source>
        <dbReference type="EMBL" id="EFM64123.1"/>
    </source>
</evidence>
<proteinExistence type="predicted"/>
<feature type="transmembrane region" description="Helical" evidence="1">
    <location>
        <begin position="212"/>
        <end position="235"/>
    </location>
</feature>
<evidence type="ECO:0000259" key="2">
    <source>
        <dbReference type="PROSITE" id="PS51704"/>
    </source>
</evidence>
<gene>
    <name evidence="3" type="ORF">HMPREF0634_0064</name>
</gene>
<dbReference type="PROSITE" id="PS51704">
    <property type="entry name" value="GP_PDE"/>
    <property type="match status" value="1"/>
</dbReference>
<dbReference type="PANTHER" id="PTHR46211">
    <property type="entry name" value="GLYCEROPHOSPHORYL DIESTER PHOSPHODIESTERASE"/>
    <property type="match status" value="1"/>
</dbReference>
<keyword evidence="1" id="KW-0812">Transmembrane</keyword>
<feature type="transmembrane region" description="Helical" evidence="1">
    <location>
        <begin position="20"/>
        <end position="38"/>
    </location>
</feature>
<feature type="transmembrane region" description="Helical" evidence="1">
    <location>
        <begin position="157"/>
        <end position="175"/>
    </location>
</feature>
<dbReference type="STRING" id="596315.HMPREF0634_0064"/>
<organism evidence="3 4">
    <name type="scientific">Peptostreptococcus stomatis DSM 17678</name>
    <dbReference type="NCBI Taxonomy" id="596315"/>
    <lineage>
        <taxon>Bacteria</taxon>
        <taxon>Bacillati</taxon>
        <taxon>Bacillota</taxon>
        <taxon>Clostridia</taxon>
        <taxon>Peptostreptococcales</taxon>
        <taxon>Peptostreptococcaceae</taxon>
        <taxon>Peptostreptococcus</taxon>
    </lineage>
</organism>
<dbReference type="eggNOG" id="COG0584">
    <property type="taxonomic scope" value="Bacteria"/>
</dbReference>
<evidence type="ECO:0000313" key="4">
    <source>
        <dbReference type="Proteomes" id="UP000003244"/>
    </source>
</evidence>
<dbReference type="GO" id="GO:0006629">
    <property type="term" value="P:lipid metabolic process"/>
    <property type="evidence" value="ECO:0007669"/>
    <property type="project" value="InterPro"/>
</dbReference>
<dbReference type="InterPro" id="IPR018476">
    <property type="entry name" value="GlyceroP-diester-Pdiesterase_M"/>
</dbReference>
<dbReference type="SUPFAM" id="SSF51695">
    <property type="entry name" value="PLC-like phosphodiesterases"/>
    <property type="match status" value="1"/>
</dbReference>
<keyword evidence="4" id="KW-1185">Reference proteome</keyword>
<dbReference type="InterPro" id="IPR017946">
    <property type="entry name" value="PLC-like_Pdiesterase_TIM-brl"/>
</dbReference>
<protein>
    <submittedName>
        <fullName evidence="3">Glycerophosphodiester phosphodiesterase family protein</fullName>
    </submittedName>
</protein>
<feature type="transmembrane region" description="Helical" evidence="1">
    <location>
        <begin position="58"/>
        <end position="82"/>
    </location>
</feature>
<feature type="transmembrane region" description="Helical" evidence="1">
    <location>
        <begin position="116"/>
        <end position="137"/>
    </location>
</feature>
<dbReference type="AlphaFoldDB" id="E0E4T1"/>
<dbReference type="Proteomes" id="UP000003244">
    <property type="component" value="Unassembled WGS sequence"/>
</dbReference>
<name>E0E4T1_9FIRM</name>
<accession>E0E4T1</accession>
<dbReference type="Pfam" id="PF10110">
    <property type="entry name" value="GPDPase_memb"/>
    <property type="match status" value="1"/>
</dbReference>
<feature type="transmembrane region" description="Helical" evidence="1">
    <location>
        <begin position="247"/>
        <end position="268"/>
    </location>
</feature>
<dbReference type="InterPro" id="IPR030395">
    <property type="entry name" value="GP_PDE_dom"/>
</dbReference>
<comment type="caution">
    <text evidence="3">The sequence shown here is derived from an EMBL/GenBank/DDBJ whole genome shotgun (WGS) entry which is preliminary data.</text>
</comment>
<sequence>MFKDKLPQLLVYQLVTKALLLASLVVLRTIAGSLLWVAGKPAITSSDIPFLMRTWQGWLLLIIALTGLFIYTIFDINVMILLSRNVLYSEHKKMKTLIYEAFLAGKKLIRPKGILVILYISFLAPACFATLGISLSYTFVLPDFILSVITSTSIRASFYYILLILLGILGLYRVFTFHYMILKDQSLNEALASSVNLIKVHKRSIAGRYFGFLLRTGLVLVLIFAVFGIVPYIILEIASPPQYIYRFFLLLIVFVTTLLDGIYGLLFLSFQFMRLTQIFDGYECPDLVPSNDKKHFSRKTIFISVLVIVLMCIFSAIGSSVFDRLFSVEKSTQIIAHRGGGRLSTENTLESIQAAIDKKVYASEIDVQRTRDGHYIIHHDTNFSRLYGDIRRPEDMKLDEVKSLTMKGLHNKIVNPATLEEALETARDKIHLYIELKGRTADRKMVEDLYRMVKAKGMLGQCAFISLDYDIINYMESKHPDAETIYLCYYSFGDIGRLNVDGIGLEAESATDSNIRKIHKYGKRVDVWTCNVHNIIMQFLMSDVDGIITDEVESTQFLKNTFKDSTDINRIINWLRPES</sequence>